<protein>
    <submittedName>
        <fullName evidence="6">LysR family transcriptional regulator</fullName>
    </submittedName>
</protein>
<dbReference type="Proteomes" id="UP000054925">
    <property type="component" value="Unassembled WGS sequence"/>
</dbReference>
<dbReference type="OrthoDB" id="5495633at2"/>
<evidence type="ECO:0000313" key="7">
    <source>
        <dbReference type="Proteomes" id="UP000054925"/>
    </source>
</evidence>
<evidence type="ECO:0000256" key="4">
    <source>
        <dbReference type="ARBA" id="ARBA00023163"/>
    </source>
</evidence>
<dbReference type="RefSeq" id="WP_087658490.1">
    <property type="nucleotide sequence ID" value="NZ_FCOL02000031.1"/>
</dbReference>
<organism evidence="6 7">
    <name type="scientific">Caballeronia terrestris</name>
    <dbReference type="NCBI Taxonomy" id="1226301"/>
    <lineage>
        <taxon>Bacteria</taxon>
        <taxon>Pseudomonadati</taxon>
        <taxon>Pseudomonadota</taxon>
        <taxon>Betaproteobacteria</taxon>
        <taxon>Burkholderiales</taxon>
        <taxon>Burkholderiaceae</taxon>
        <taxon>Caballeronia</taxon>
    </lineage>
</organism>
<evidence type="ECO:0000256" key="2">
    <source>
        <dbReference type="ARBA" id="ARBA00023015"/>
    </source>
</evidence>
<keyword evidence="4" id="KW-0804">Transcription</keyword>
<dbReference type="EMBL" id="FCOL02000031">
    <property type="protein sequence ID" value="SAL74471.1"/>
    <property type="molecule type" value="Genomic_DNA"/>
</dbReference>
<evidence type="ECO:0000259" key="5">
    <source>
        <dbReference type="PROSITE" id="PS50931"/>
    </source>
</evidence>
<accession>A0A158K1W1</accession>
<dbReference type="CDD" id="cd08459">
    <property type="entry name" value="PBP2_DntR_NahR_LinR_like"/>
    <property type="match status" value="1"/>
</dbReference>
<proteinExistence type="inferred from homology"/>
<keyword evidence="2" id="KW-0805">Transcription regulation</keyword>
<dbReference type="Gene3D" id="1.10.10.10">
    <property type="entry name" value="Winged helix-like DNA-binding domain superfamily/Winged helix DNA-binding domain"/>
    <property type="match status" value="1"/>
</dbReference>
<comment type="similarity">
    <text evidence="1">Belongs to the LysR transcriptional regulatory family.</text>
</comment>
<dbReference type="PROSITE" id="PS50931">
    <property type="entry name" value="HTH_LYSR"/>
    <property type="match status" value="1"/>
</dbReference>
<dbReference type="InterPro" id="IPR036388">
    <property type="entry name" value="WH-like_DNA-bd_sf"/>
</dbReference>
<dbReference type="PANTHER" id="PTHR30118">
    <property type="entry name" value="HTH-TYPE TRANSCRIPTIONAL REGULATOR LEUO-RELATED"/>
    <property type="match status" value="1"/>
</dbReference>
<dbReference type="InterPro" id="IPR036390">
    <property type="entry name" value="WH_DNA-bd_sf"/>
</dbReference>
<sequence>MDEIKDFDLNLLRVFDAMWRQRHLSRAAEELGLSQPAMSHSLKRLRERIGDPLFFKVRTGMQPSPRAEQLAPVVRSVLTDVRDSILTAPQFFPSHARRSFTIATSEVGELAVLPRLLALLVKEAPHIDIETIAAPHRDVRDLLERGRADLAIGFFPDLSDPDVFEQTLARRGFTCLVRVGHPIAGGKLTEQQFCAASHAVVQADLCASELAEQYLRDNGIRPHAVFRTSRSLSILRVIASTDLIAVVPDPLADLFARIEDLRQLTPPYPFPSFLIKQQWHRTQHENPPNRWLRSLVHASCENS</sequence>
<gene>
    <name evidence="6" type="ORF">AWB67_04605</name>
</gene>
<dbReference type="Pfam" id="PF03466">
    <property type="entry name" value="LysR_substrate"/>
    <property type="match status" value="1"/>
</dbReference>
<dbReference type="GO" id="GO:0003677">
    <property type="term" value="F:DNA binding"/>
    <property type="evidence" value="ECO:0007669"/>
    <property type="project" value="UniProtKB-KW"/>
</dbReference>
<keyword evidence="7" id="KW-1185">Reference proteome</keyword>
<evidence type="ECO:0000256" key="1">
    <source>
        <dbReference type="ARBA" id="ARBA00009437"/>
    </source>
</evidence>
<dbReference type="Gene3D" id="3.40.190.10">
    <property type="entry name" value="Periplasmic binding protein-like II"/>
    <property type="match status" value="2"/>
</dbReference>
<dbReference type="PRINTS" id="PR00039">
    <property type="entry name" value="HTHLYSR"/>
</dbReference>
<dbReference type="SUPFAM" id="SSF53850">
    <property type="entry name" value="Periplasmic binding protein-like II"/>
    <property type="match status" value="1"/>
</dbReference>
<name>A0A158K1W1_9BURK</name>
<dbReference type="InterPro" id="IPR005119">
    <property type="entry name" value="LysR_subst-bd"/>
</dbReference>
<comment type="caution">
    <text evidence="6">The sequence shown here is derived from an EMBL/GenBank/DDBJ whole genome shotgun (WGS) entry which is preliminary data.</text>
</comment>
<evidence type="ECO:0000313" key="6">
    <source>
        <dbReference type="EMBL" id="SAL74471.1"/>
    </source>
</evidence>
<dbReference type="GO" id="GO:0003700">
    <property type="term" value="F:DNA-binding transcription factor activity"/>
    <property type="evidence" value="ECO:0007669"/>
    <property type="project" value="InterPro"/>
</dbReference>
<dbReference type="SUPFAM" id="SSF46785">
    <property type="entry name" value="Winged helix' DNA-binding domain"/>
    <property type="match status" value="1"/>
</dbReference>
<evidence type="ECO:0000256" key="3">
    <source>
        <dbReference type="ARBA" id="ARBA00023125"/>
    </source>
</evidence>
<feature type="domain" description="HTH lysR-type" evidence="5">
    <location>
        <begin position="7"/>
        <end position="64"/>
    </location>
</feature>
<keyword evidence="3" id="KW-0238">DNA-binding</keyword>
<reference evidence="6" key="1">
    <citation type="submission" date="2016-01" db="EMBL/GenBank/DDBJ databases">
        <authorList>
            <person name="Peeters C."/>
        </authorList>
    </citation>
    <scope>NUCLEOTIDE SEQUENCE [LARGE SCALE GENOMIC DNA]</scope>
    <source>
        <strain evidence="6">LMG 22937</strain>
    </source>
</reference>
<dbReference type="Pfam" id="PF00126">
    <property type="entry name" value="HTH_1"/>
    <property type="match status" value="1"/>
</dbReference>
<dbReference type="InterPro" id="IPR050389">
    <property type="entry name" value="LysR-type_TF"/>
</dbReference>
<dbReference type="InterPro" id="IPR000847">
    <property type="entry name" value="LysR_HTH_N"/>
</dbReference>
<dbReference type="AlphaFoldDB" id="A0A158K1W1"/>
<dbReference type="PANTHER" id="PTHR30118:SF15">
    <property type="entry name" value="TRANSCRIPTIONAL REGULATORY PROTEIN"/>
    <property type="match status" value="1"/>
</dbReference>